<dbReference type="KEGG" id="cld:CLSPO_c21630"/>
<dbReference type="GeneID" id="92938857"/>
<dbReference type="Proteomes" id="UP000033052">
    <property type="component" value="Chromosome"/>
</dbReference>
<gene>
    <name evidence="1" type="ORF">CLSPO_c21630</name>
</gene>
<dbReference type="AlphaFoldDB" id="A0A7U4JPE9"/>
<reference evidence="1 2" key="1">
    <citation type="journal article" date="2015" name="PLoS ONE">
        <title>A universal mariner transposon system for forward genetic studies in the genus clostridium.</title>
        <authorList>
            <person name="Zhang Y."/>
            <person name="Grosse-Honebrink A."/>
            <person name="Minton N.P."/>
        </authorList>
    </citation>
    <scope>NUCLEOTIDE SEQUENCE [LARGE SCALE GENOMIC DNA]</scope>
    <source>
        <strain evidence="1 2">NCIMB 10696</strain>
    </source>
</reference>
<organism evidence="1 2">
    <name type="scientific">Clostridium sporogenes</name>
    <dbReference type="NCBI Taxonomy" id="1509"/>
    <lineage>
        <taxon>Bacteria</taxon>
        <taxon>Bacillati</taxon>
        <taxon>Bacillota</taxon>
        <taxon>Clostridia</taxon>
        <taxon>Eubacteriales</taxon>
        <taxon>Clostridiaceae</taxon>
        <taxon>Clostridium</taxon>
    </lineage>
</organism>
<dbReference type="EMBL" id="CP009225">
    <property type="protein sequence ID" value="AKC62883.1"/>
    <property type="molecule type" value="Genomic_DNA"/>
</dbReference>
<evidence type="ECO:0008006" key="3">
    <source>
        <dbReference type="Google" id="ProtNLM"/>
    </source>
</evidence>
<dbReference type="RefSeq" id="WP_033059845.1">
    <property type="nucleotide sequence ID" value="NZ_CP009225.1"/>
</dbReference>
<proteinExistence type="predicted"/>
<evidence type="ECO:0000313" key="1">
    <source>
        <dbReference type="EMBL" id="AKC62883.1"/>
    </source>
</evidence>
<sequence>MDMKNLTTEYMVVFNLKDSLCTDVNSFNNLIQSNADIKIKGSKLYYRELEVDYSVEAGEISNSQDRYYHLKIVCQDSSKMKIYEDLLKDIRVILNRTSSRNVEVLWDDISFYYAKKAYPLIHEIENLMRKLITKFMLVNVGVGWVKKNVPDIVKDSIRDSRKDLKEETDYLYRTDFIQLSNFLFVEYSLENVSNLIKKLKSLNNEDSIHIENLKNYVSKSNWERYFSTMVDCEYEYLKNKWQQLYELRCKVAHNNRMNRADYENTEKIVNEIREKLIKAIDNIDKLDVSDSDKENISESMITNTNELYGQFIVKWKDFEQKLFNYLTKKSTNISDKDRYRVNKLICEIYDLKLVQESVYKELKIAREIRNIIVHESGKDFDQAIIQKYIRILEDVEKHFSSE</sequence>
<accession>A0A7U4JPE9</accession>
<protein>
    <recommendedName>
        <fullName evidence="3">Apea-like HEPN domain-containing protein</fullName>
    </recommendedName>
</protein>
<name>A0A7U4JPE9_CLOSG</name>
<evidence type="ECO:0000313" key="2">
    <source>
        <dbReference type="Proteomes" id="UP000033052"/>
    </source>
</evidence>